<evidence type="ECO:0000256" key="1">
    <source>
        <dbReference type="SAM" id="MobiDB-lite"/>
    </source>
</evidence>
<dbReference type="AlphaFoldDB" id="A0A0A9DF28"/>
<accession>A0A0A9DF28</accession>
<proteinExistence type="predicted"/>
<protein>
    <submittedName>
        <fullName evidence="2">Uncharacterized protein</fullName>
    </submittedName>
</protein>
<organism evidence="2">
    <name type="scientific">Arundo donax</name>
    <name type="common">Giant reed</name>
    <name type="synonym">Donax arundinaceus</name>
    <dbReference type="NCBI Taxonomy" id="35708"/>
    <lineage>
        <taxon>Eukaryota</taxon>
        <taxon>Viridiplantae</taxon>
        <taxon>Streptophyta</taxon>
        <taxon>Embryophyta</taxon>
        <taxon>Tracheophyta</taxon>
        <taxon>Spermatophyta</taxon>
        <taxon>Magnoliopsida</taxon>
        <taxon>Liliopsida</taxon>
        <taxon>Poales</taxon>
        <taxon>Poaceae</taxon>
        <taxon>PACMAD clade</taxon>
        <taxon>Arundinoideae</taxon>
        <taxon>Arundineae</taxon>
        <taxon>Arundo</taxon>
    </lineage>
</organism>
<evidence type="ECO:0000313" key="2">
    <source>
        <dbReference type="EMBL" id="JAD87174.1"/>
    </source>
</evidence>
<reference evidence="2" key="1">
    <citation type="submission" date="2014-09" db="EMBL/GenBank/DDBJ databases">
        <authorList>
            <person name="Magalhaes I.L.F."/>
            <person name="Oliveira U."/>
            <person name="Santos F.R."/>
            <person name="Vidigal T.H.D.A."/>
            <person name="Brescovit A.D."/>
            <person name="Santos A.J."/>
        </authorList>
    </citation>
    <scope>NUCLEOTIDE SEQUENCE</scope>
    <source>
        <tissue evidence="2">Shoot tissue taken approximately 20 cm above the soil surface</tissue>
    </source>
</reference>
<name>A0A0A9DF28_ARUDO</name>
<sequence length="66" mass="7955">MKQRRGRAPGYTYIDHQPRPRYARPNLSKRRTESDNKIWLREKNGTWNRNCHCESPKCLLCLRPSN</sequence>
<reference evidence="2" key="2">
    <citation type="journal article" date="2015" name="Data Brief">
        <title>Shoot transcriptome of the giant reed, Arundo donax.</title>
        <authorList>
            <person name="Barrero R.A."/>
            <person name="Guerrero F.D."/>
            <person name="Moolhuijzen P."/>
            <person name="Goolsby J.A."/>
            <person name="Tidwell J."/>
            <person name="Bellgard S.E."/>
            <person name="Bellgard M.I."/>
        </authorList>
    </citation>
    <scope>NUCLEOTIDE SEQUENCE</scope>
    <source>
        <tissue evidence="2">Shoot tissue taken approximately 20 cm above the soil surface</tissue>
    </source>
</reference>
<dbReference type="EMBL" id="GBRH01210721">
    <property type="protein sequence ID" value="JAD87174.1"/>
    <property type="molecule type" value="Transcribed_RNA"/>
</dbReference>
<feature type="region of interest" description="Disordered" evidence="1">
    <location>
        <begin position="1"/>
        <end position="35"/>
    </location>
</feature>